<keyword evidence="6" id="KW-0418">Kinase</keyword>
<keyword evidence="16" id="KW-1185">Reference proteome</keyword>
<keyword evidence="3" id="KW-0808">Transferase</keyword>
<dbReference type="GO" id="GO:0005829">
    <property type="term" value="C:cytosol"/>
    <property type="evidence" value="ECO:0007669"/>
    <property type="project" value="TreeGrafter"/>
</dbReference>
<evidence type="ECO:0000256" key="13">
    <source>
        <dbReference type="ARBA" id="ARBA00049293"/>
    </source>
</evidence>
<evidence type="ECO:0000256" key="4">
    <source>
        <dbReference type="ARBA" id="ARBA00022723"/>
    </source>
</evidence>
<reference evidence="15" key="1">
    <citation type="submission" date="2020-08" db="EMBL/GenBank/DDBJ databases">
        <authorList>
            <person name="Uke A."/>
            <person name="Chhe C."/>
            <person name="Baramee S."/>
            <person name="Kosugi A."/>
        </authorList>
    </citation>
    <scope>NUCLEOTIDE SEQUENCE</scope>
    <source>
        <strain evidence="15">DA-C8</strain>
    </source>
</reference>
<dbReference type="GO" id="GO:0005524">
    <property type="term" value="F:ATP binding"/>
    <property type="evidence" value="ECO:0007669"/>
    <property type="project" value="UniProtKB-KW"/>
</dbReference>
<evidence type="ECO:0000256" key="10">
    <source>
        <dbReference type="ARBA" id="ARBA00042348"/>
    </source>
</evidence>
<gene>
    <name evidence="15" type="ORF">PRECH8_08430</name>
</gene>
<evidence type="ECO:0000256" key="7">
    <source>
        <dbReference type="ARBA" id="ARBA00022840"/>
    </source>
</evidence>
<evidence type="ECO:0000256" key="12">
    <source>
        <dbReference type="ARBA" id="ARBA00042531"/>
    </source>
</evidence>
<name>A0A916QB84_9BACL</name>
<dbReference type="InterPro" id="IPR013749">
    <property type="entry name" value="PM/HMP-P_kinase-1"/>
</dbReference>
<dbReference type="GO" id="GO:0008478">
    <property type="term" value="F:pyridoxal kinase activity"/>
    <property type="evidence" value="ECO:0007669"/>
    <property type="project" value="UniProtKB-EC"/>
</dbReference>
<evidence type="ECO:0000313" key="16">
    <source>
        <dbReference type="Proteomes" id="UP000654993"/>
    </source>
</evidence>
<evidence type="ECO:0000259" key="14">
    <source>
        <dbReference type="Pfam" id="PF08543"/>
    </source>
</evidence>
<dbReference type="AlphaFoldDB" id="A0A916QB84"/>
<evidence type="ECO:0000256" key="8">
    <source>
        <dbReference type="ARBA" id="ARBA00022842"/>
    </source>
</evidence>
<evidence type="ECO:0000256" key="1">
    <source>
        <dbReference type="ARBA" id="ARBA00009879"/>
    </source>
</evidence>
<dbReference type="CDD" id="cd01169">
    <property type="entry name" value="HMPP_kinase"/>
    <property type="match status" value="1"/>
</dbReference>
<keyword evidence="5" id="KW-0547">Nucleotide-binding</keyword>
<dbReference type="InterPro" id="IPR029056">
    <property type="entry name" value="Ribokinase-like"/>
</dbReference>
<evidence type="ECO:0000256" key="11">
    <source>
        <dbReference type="ARBA" id="ARBA00042396"/>
    </source>
</evidence>
<evidence type="ECO:0000313" key="15">
    <source>
        <dbReference type="EMBL" id="GFR37547.1"/>
    </source>
</evidence>
<dbReference type="EC" id="2.7.1.35" evidence="2"/>
<dbReference type="PANTHER" id="PTHR20858">
    <property type="entry name" value="PHOSPHOMETHYLPYRIMIDINE KINASE"/>
    <property type="match status" value="1"/>
</dbReference>
<dbReference type="Proteomes" id="UP000654993">
    <property type="component" value="Unassembled WGS sequence"/>
</dbReference>
<comment type="similarity">
    <text evidence="1">Belongs to the ThiD family.</text>
</comment>
<dbReference type="GO" id="GO:0009228">
    <property type="term" value="P:thiamine biosynthetic process"/>
    <property type="evidence" value="ECO:0007669"/>
    <property type="project" value="InterPro"/>
</dbReference>
<keyword evidence="4" id="KW-0479">Metal-binding</keyword>
<keyword evidence="8" id="KW-0460">Magnesium</keyword>
<reference evidence="15" key="2">
    <citation type="journal article" date="2021" name="Data Brief">
        <title>Draft genome sequence data of the facultative, thermophilic, xylanolytic bacterium Paenibacillus sp. strain DA-C8.</title>
        <authorList>
            <person name="Chhe C."/>
            <person name="Uke A."/>
            <person name="Baramee S."/>
            <person name="Ungkulpasvich U."/>
            <person name="Tachaapaikoon C."/>
            <person name="Pason P."/>
            <person name="Waeonukul R."/>
            <person name="Ratanakhanokchai K."/>
            <person name="Kosugi A."/>
        </authorList>
    </citation>
    <scope>NUCLEOTIDE SEQUENCE</scope>
    <source>
        <strain evidence="15">DA-C8</strain>
    </source>
</reference>
<comment type="catalytic activity">
    <reaction evidence="13">
        <text>pyridoxal + ATP = pyridoxal 5'-phosphate + ADP + H(+)</text>
        <dbReference type="Rhea" id="RHEA:10224"/>
        <dbReference type="ChEBI" id="CHEBI:15378"/>
        <dbReference type="ChEBI" id="CHEBI:17310"/>
        <dbReference type="ChEBI" id="CHEBI:30616"/>
        <dbReference type="ChEBI" id="CHEBI:456216"/>
        <dbReference type="ChEBI" id="CHEBI:597326"/>
        <dbReference type="EC" id="2.7.1.35"/>
    </reaction>
</comment>
<evidence type="ECO:0000256" key="5">
    <source>
        <dbReference type="ARBA" id="ARBA00022741"/>
    </source>
</evidence>
<accession>A0A916QB84</accession>
<dbReference type="EMBL" id="BMAQ01000005">
    <property type="protein sequence ID" value="GFR37547.1"/>
    <property type="molecule type" value="Genomic_DNA"/>
</dbReference>
<dbReference type="Gene3D" id="3.40.1190.20">
    <property type="match status" value="1"/>
</dbReference>
<protein>
    <recommendedName>
        <fullName evidence="2">pyridoxal kinase</fullName>
        <ecNumber evidence="2">2.7.1.35</ecNumber>
    </recommendedName>
    <alternativeName>
        <fullName evidence="10">PN/PL/PM kinase</fullName>
    </alternativeName>
    <alternativeName>
        <fullName evidence="11">Pyridoxal kinase</fullName>
    </alternativeName>
    <alternativeName>
        <fullName evidence="9">Pyridoxamine kinase</fullName>
    </alternativeName>
    <alternativeName>
        <fullName evidence="12">Vitamin B6 kinase</fullName>
    </alternativeName>
</protein>
<feature type="domain" description="Pyridoxamine kinase/Phosphomethylpyrimidine kinase" evidence="14">
    <location>
        <begin position="1"/>
        <end position="137"/>
    </location>
</feature>
<evidence type="ECO:0000256" key="6">
    <source>
        <dbReference type="ARBA" id="ARBA00022777"/>
    </source>
</evidence>
<organism evidence="15 16">
    <name type="scientific">Insulibacter thermoxylanivorax</name>
    <dbReference type="NCBI Taxonomy" id="2749268"/>
    <lineage>
        <taxon>Bacteria</taxon>
        <taxon>Bacillati</taxon>
        <taxon>Bacillota</taxon>
        <taxon>Bacilli</taxon>
        <taxon>Bacillales</taxon>
        <taxon>Paenibacillaceae</taxon>
        <taxon>Insulibacter</taxon>
    </lineage>
</organism>
<comment type="caution">
    <text evidence="15">The sequence shown here is derived from an EMBL/GenBank/DDBJ whole genome shotgun (WGS) entry which is preliminary data.</text>
</comment>
<evidence type="ECO:0000256" key="3">
    <source>
        <dbReference type="ARBA" id="ARBA00022679"/>
    </source>
</evidence>
<keyword evidence="7" id="KW-0067">ATP-binding</keyword>
<dbReference type="Pfam" id="PF08543">
    <property type="entry name" value="Phos_pyr_kin"/>
    <property type="match status" value="1"/>
</dbReference>
<dbReference type="GO" id="GO:0008902">
    <property type="term" value="F:hydroxymethylpyrimidine kinase activity"/>
    <property type="evidence" value="ECO:0007669"/>
    <property type="project" value="TreeGrafter"/>
</dbReference>
<sequence length="146" mass="15728">MEALQQDLLPLAYMITPNIPEACRLLGIDQIRNEAEMQEAAKRLHELGPAYILLKGGHMQGERSVDILYDGRNMELLEAPRIDTPHTHGTGCTLSAAITAELAKGRSALEAAAAGKEYITAAIRHALAIGGGIGPTNHAAYRLYNN</sequence>
<dbReference type="InterPro" id="IPR004399">
    <property type="entry name" value="HMP/HMP-P_kinase_dom"/>
</dbReference>
<evidence type="ECO:0000256" key="2">
    <source>
        <dbReference type="ARBA" id="ARBA00012104"/>
    </source>
</evidence>
<proteinExistence type="inferred from homology"/>
<dbReference type="PANTHER" id="PTHR20858:SF19">
    <property type="entry name" value="PYRIDOXINE KINASE"/>
    <property type="match status" value="1"/>
</dbReference>
<evidence type="ECO:0000256" key="9">
    <source>
        <dbReference type="ARBA" id="ARBA00042307"/>
    </source>
</evidence>
<dbReference type="GO" id="GO:0008972">
    <property type="term" value="F:phosphomethylpyrimidine kinase activity"/>
    <property type="evidence" value="ECO:0007669"/>
    <property type="project" value="InterPro"/>
</dbReference>
<dbReference type="GO" id="GO:0046872">
    <property type="term" value="F:metal ion binding"/>
    <property type="evidence" value="ECO:0007669"/>
    <property type="project" value="UniProtKB-KW"/>
</dbReference>
<dbReference type="SUPFAM" id="SSF53613">
    <property type="entry name" value="Ribokinase-like"/>
    <property type="match status" value="1"/>
</dbReference>